<reference evidence="6" key="1">
    <citation type="submission" date="2017-07" db="EMBL/GenBank/DDBJ databases">
        <title>Taro Niue Genome Assembly and Annotation.</title>
        <authorList>
            <person name="Atibalentja N."/>
            <person name="Keating K."/>
            <person name="Fields C.J."/>
        </authorList>
    </citation>
    <scope>NUCLEOTIDE SEQUENCE</scope>
    <source>
        <strain evidence="6">Niue_2</strain>
        <tissue evidence="6">Leaf</tissue>
    </source>
</reference>
<dbReference type="Gene3D" id="2.40.480.10">
    <property type="entry name" value="Allene oxide cyclase-like"/>
    <property type="match status" value="2"/>
</dbReference>
<accession>A0A843XP52</accession>
<evidence type="ECO:0000256" key="1">
    <source>
        <dbReference type="ARBA" id="ARBA00010746"/>
    </source>
</evidence>
<dbReference type="GO" id="GO:0048046">
    <property type="term" value="C:apoplast"/>
    <property type="evidence" value="ECO:0007669"/>
    <property type="project" value="UniProtKB-SubCell"/>
</dbReference>
<dbReference type="AlphaFoldDB" id="A0A843XP52"/>
<name>A0A843XP52_COLES</name>
<comment type="subcellular location">
    <subcellularLocation>
        <location evidence="4">Secreted</location>
        <location evidence="4">Extracellular space</location>
        <location evidence="4">Apoplast</location>
    </subcellularLocation>
</comment>
<evidence type="ECO:0000256" key="4">
    <source>
        <dbReference type="RuleBase" id="RU363099"/>
    </source>
</evidence>
<dbReference type="InterPro" id="IPR004265">
    <property type="entry name" value="Dirigent"/>
</dbReference>
<dbReference type="EMBL" id="NMUH01010416">
    <property type="protein sequence ID" value="MQM20952.1"/>
    <property type="molecule type" value="Genomic_DNA"/>
</dbReference>
<dbReference type="OrthoDB" id="1864232at2759"/>
<feature type="compositionally biased region" description="Low complexity" evidence="5">
    <location>
        <begin position="378"/>
        <end position="391"/>
    </location>
</feature>
<sequence>MASFLPIPAKITTTTTVAASSLIFFTASLLLCLAANAQDGFNFGQEKKTHLHFFFHDILSGTNPTAVRLDTSAGRSLASFGDIVMIDDALTEGADPSSKLIGRAQGFYAGASKEETALLMTMNYHFVTGDYNGSTLAILARNRVMSETREMSVVGGTGYFRLARGYALAKTQSFNMFGDAVVEYNASMASSPGTPFLFSFVVALLVLAVRAQDGFDFGPEKQTRLHFFFHDVLNGPNPTAVRIAQAPTTNTSSNGFGMVMMIDDALTEGPDPSSKLLGRAQGMYAQASQGETALLMALNYHFVDGDYNGSTLAVLGRNSVFSATREMAVVGGTGYFRLARGYAVAKTHTLEVSTGNAVVEYDVYVVHQGPQGSGTGSGSRVNNSPSSSTGSRSVVHLPVLLLLQALSLFYL</sequence>
<evidence type="ECO:0000256" key="2">
    <source>
        <dbReference type="ARBA" id="ARBA00011738"/>
    </source>
</evidence>
<dbReference type="PANTHER" id="PTHR21495">
    <property type="entry name" value="NUCLEOPORIN-RELATED"/>
    <property type="match status" value="1"/>
</dbReference>
<comment type="function">
    <text evidence="4">Dirigent proteins impart stereoselectivity on the phenoxy radical-coupling reaction, yielding optically active lignans from two molecules of coniferyl alcohol in the biosynthesis of lignans, flavonolignans, and alkaloids and thus plays a central role in plant secondary metabolism.</text>
</comment>
<comment type="subunit">
    <text evidence="2 4">Homodimer.</text>
</comment>
<comment type="caution">
    <text evidence="6">The sequence shown here is derived from an EMBL/GenBank/DDBJ whole genome shotgun (WGS) entry which is preliminary data.</text>
</comment>
<evidence type="ECO:0000313" key="6">
    <source>
        <dbReference type="EMBL" id="MQM20952.1"/>
    </source>
</evidence>
<keyword evidence="7" id="KW-1185">Reference proteome</keyword>
<dbReference type="GO" id="GO:0009699">
    <property type="term" value="P:phenylpropanoid biosynthetic process"/>
    <property type="evidence" value="ECO:0007669"/>
    <property type="project" value="UniProtKB-ARBA"/>
</dbReference>
<gene>
    <name evidence="6" type="ORF">Taro_053982</name>
</gene>
<dbReference type="InterPro" id="IPR044859">
    <property type="entry name" value="Allene_oxi_cyc_Dirigent"/>
</dbReference>
<keyword evidence="3 4" id="KW-0964">Secreted</keyword>
<comment type="similarity">
    <text evidence="1 4">Belongs to the plant dirigent protein family.</text>
</comment>
<keyword evidence="4" id="KW-0052">Apoplast</keyword>
<evidence type="ECO:0000313" key="7">
    <source>
        <dbReference type="Proteomes" id="UP000652761"/>
    </source>
</evidence>
<dbReference type="Pfam" id="PF03018">
    <property type="entry name" value="Dirigent"/>
    <property type="match status" value="2"/>
</dbReference>
<feature type="region of interest" description="Disordered" evidence="5">
    <location>
        <begin position="370"/>
        <end position="391"/>
    </location>
</feature>
<protein>
    <recommendedName>
        <fullName evidence="4">Dirigent protein</fullName>
    </recommendedName>
</protein>
<dbReference type="Proteomes" id="UP000652761">
    <property type="component" value="Unassembled WGS sequence"/>
</dbReference>
<evidence type="ECO:0000256" key="3">
    <source>
        <dbReference type="ARBA" id="ARBA00022525"/>
    </source>
</evidence>
<organism evidence="6 7">
    <name type="scientific">Colocasia esculenta</name>
    <name type="common">Wild taro</name>
    <name type="synonym">Arum esculentum</name>
    <dbReference type="NCBI Taxonomy" id="4460"/>
    <lineage>
        <taxon>Eukaryota</taxon>
        <taxon>Viridiplantae</taxon>
        <taxon>Streptophyta</taxon>
        <taxon>Embryophyta</taxon>
        <taxon>Tracheophyta</taxon>
        <taxon>Spermatophyta</taxon>
        <taxon>Magnoliopsida</taxon>
        <taxon>Liliopsida</taxon>
        <taxon>Araceae</taxon>
        <taxon>Aroideae</taxon>
        <taxon>Colocasieae</taxon>
        <taxon>Colocasia</taxon>
    </lineage>
</organism>
<proteinExistence type="inferred from homology"/>
<evidence type="ECO:0000256" key="5">
    <source>
        <dbReference type="SAM" id="MobiDB-lite"/>
    </source>
</evidence>